<keyword evidence="1" id="KW-0732">Signal</keyword>
<evidence type="ECO:0000313" key="3">
    <source>
        <dbReference type="Proteomes" id="UP000002281"/>
    </source>
</evidence>
<dbReference type="AlphaFoldDB" id="A0A9L0RZJ0"/>
<reference evidence="2 3" key="1">
    <citation type="journal article" date="2009" name="Science">
        <title>Genome sequence, comparative analysis, and population genetics of the domestic horse.</title>
        <authorList>
            <consortium name="Broad Institute Genome Sequencing Platform"/>
            <consortium name="Broad Institute Whole Genome Assembly Team"/>
            <person name="Wade C.M."/>
            <person name="Giulotto E."/>
            <person name="Sigurdsson S."/>
            <person name="Zoli M."/>
            <person name="Gnerre S."/>
            <person name="Imsland F."/>
            <person name="Lear T.L."/>
            <person name="Adelson D.L."/>
            <person name="Bailey E."/>
            <person name="Bellone R.R."/>
            <person name="Bloecker H."/>
            <person name="Distl O."/>
            <person name="Edgar R.C."/>
            <person name="Garber M."/>
            <person name="Leeb T."/>
            <person name="Mauceli E."/>
            <person name="MacLeod J.N."/>
            <person name="Penedo M.C.T."/>
            <person name="Raison J.M."/>
            <person name="Sharpe T."/>
            <person name="Vogel J."/>
            <person name="Andersson L."/>
            <person name="Antczak D.F."/>
            <person name="Biagi T."/>
            <person name="Binns M.M."/>
            <person name="Chowdhary B.P."/>
            <person name="Coleman S.J."/>
            <person name="Della Valle G."/>
            <person name="Fryc S."/>
            <person name="Guerin G."/>
            <person name="Hasegawa T."/>
            <person name="Hill E.W."/>
            <person name="Jurka J."/>
            <person name="Kiialainen A."/>
            <person name="Lindgren G."/>
            <person name="Liu J."/>
            <person name="Magnani E."/>
            <person name="Mickelson J.R."/>
            <person name="Murray J."/>
            <person name="Nergadze S.G."/>
            <person name="Onofrio R."/>
            <person name="Pedroni S."/>
            <person name="Piras M.F."/>
            <person name="Raudsepp T."/>
            <person name="Rocchi M."/>
            <person name="Roeed K.H."/>
            <person name="Ryder O.A."/>
            <person name="Searle S."/>
            <person name="Skow L."/>
            <person name="Swinburne J.E."/>
            <person name="Syvaenen A.C."/>
            <person name="Tozaki T."/>
            <person name="Valberg S.J."/>
            <person name="Vaudin M."/>
            <person name="White J.R."/>
            <person name="Zody M.C."/>
            <person name="Lander E.S."/>
            <person name="Lindblad-Toh K."/>
        </authorList>
    </citation>
    <scope>NUCLEOTIDE SEQUENCE [LARGE SCALE GENOMIC DNA]</scope>
    <source>
        <strain evidence="2 3">Thoroughbred</strain>
    </source>
</reference>
<evidence type="ECO:0000313" key="2">
    <source>
        <dbReference type="Ensembl" id="ENSECAP00000068092.1"/>
    </source>
</evidence>
<feature type="chain" id="PRO_5040361427" description="Friend virus susceptibility protein 1-like" evidence="1">
    <location>
        <begin position="19"/>
        <end position="439"/>
    </location>
</feature>
<evidence type="ECO:0000256" key="1">
    <source>
        <dbReference type="SAM" id="SignalP"/>
    </source>
</evidence>
<dbReference type="GO" id="GO:0009615">
    <property type="term" value="P:response to virus"/>
    <property type="evidence" value="ECO:0000318"/>
    <property type="project" value="GO_Central"/>
</dbReference>
<dbReference type="InterPro" id="IPR040906">
    <property type="entry name" value="DUF5535"/>
</dbReference>
<evidence type="ECO:0008006" key="4">
    <source>
        <dbReference type="Google" id="ProtNLM"/>
    </source>
</evidence>
<dbReference type="OrthoDB" id="9909099at2759"/>
<dbReference type="PANTHER" id="PTHR48195:SF1">
    <property type="entry name" value="RIKEN CDNA 2410002F23 GENE"/>
    <property type="match status" value="1"/>
</dbReference>
<dbReference type="Proteomes" id="UP000002281">
    <property type="component" value="Chromosome 10"/>
</dbReference>
<reference evidence="2" key="2">
    <citation type="submission" date="2025-08" db="UniProtKB">
        <authorList>
            <consortium name="Ensembl"/>
        </authorList>
    </citation>
    <scope>IDENTIFICATION</scope>
    <source>
        <strain evidence="2">Thoroughbred</strain>
    </source>
</reference>
<sequence>MGPDISLLLLLCLHLIAAQGDSRGNMRSSLPQARKQGFRHRRMHWTPQGGARAGAGGRTLRAARSIKWDARPPAHALKRMSGGNRYDTVTPNIRVLWSLQHHSLVKGVSSSGGATHHHPLLEPGLGWSTTPAPFRLQVLSPGLEQPHRPSVLWPRPQAPVPLPPGAPVAMAEGALAPMEVGRGDRQYTYTELLAISQRFKQNPSELMITWILRVYDQGGSALTLSPGELTLLGDLTSDTVFNYRCKALRGGRQPLLAWLLLAWRQRWESFLHFDSTELPFQPWTTMEEGIQLVRELGMLDWIYSEPPLPATPEDGPFTPGLQQRLLTAAPSEARVSLVNLLVKGMTVLEAMMKIHALADVGLLWRHSQPGGAKLVLGPNPTHKDLLGWLLSHGVPRERVDKQPTKVLMELYIREARRSRGHPACVLGDKPPPPPPVHRN</sequence>
<feature type="signal peptide" evidence="1">
    <location>
        <begin position="1"/>
        <end position="18"/>
    </location>
</feature>
<protein>
    <recommendedName>
        <fullName evidence="4">Friend virus susceptibility protein 1-like</fullName>
    </recommendedName>
</protein>
<dbReference type="Pfam" id="PF17687">
    <property type="entry name" value="DUF5535"/>
    <property type="match status" value="1"/>
</dbReference>
<proteinExistence type="predicted"/>
<keyword evidence="3" id="KW-1185">Reference proteome</keyword>
<accession>A0A9L0RZJ0</accession>
<organism evidence="2 3">
    <name type="scientific">Equus caballus</name>
    <name type="common">Horse</name>
    <dbReference type="NCBI Taxonomy" id="9796"/>
    <lineage>
        <taxon>Eukaryota</taxon>
        <taxon>Metazoa</taxon>
        <taxon>Chordata</taxon>
        <taxon>Craniata</taxon>
        <taxon>Vertebrata</taxon>
        <taxon>Euteleostomi</taxon>
        <taxon>Mammalia</taxon>
        <taxon>Eutheria</taxon>
        <taxon>Laurasiatheria</taxon>
        <taxon>Perissodactyla</taxon>
        <taxon>Equidae</taxon>
        <taxon>Equus</taxon>
    </lineage>
</organism>
<dbReference type="Ensembl" id="ENSECAT00000110837.1">
    <property type="protein sequence ID" value="ENSECAP00000068092.1"/>
    <property type="gene ID" value="ENSECAG00000035182.2"/>
</dbReference>
<dbReference type="GO" id="GO:0005794">
    <property type="term" value="C:Golgi apparatus"/>
    <property type="evidence" value="ECO:0000318"/>
    <property type="project" value="GO_Central"/>
</dbReference>
<dbReference type="GeneTree" id="ENSGT00940000168197"/>
<reference evidence="2" key="3">
    <citation type="submission" date="2025-09" db="UniProtKB">
        <authorList>
            <consortium name="Ensembl"/>
        </authorList>
    </citation>
    <scope>IDENTIFICATION</scope>
    <source>
        <strain evidence="2">Thoroughbred</strain>
    </source>
</reference>
<name>A0A9L0RZJ0_HORSE</name>
<dbReference type="InterPro" id="IPR053270">
    <property type="entry name" value="Fv1_restriction_factor"/>
</dbReference>
<gene>
    <name evidence="2" type="primary">LOC106780914</name>
</gene>
<dbReference type="PANTHER" id="PTHR48195">
    <property type="entry name" value="FRIEND VIRUS SUSCEPTIBILITY PROTEIN 1"/>
    <property type="match status" value="1"/>
</dbReference>